<keyword evidence="7" id="KW-1185">Reference proteome</keyword>
<dbReference type="InterPro" id="IPR036390">
    <property type="entry name" value="WH_DNA-bd_sf"/>
</dbReference>
<evidence type="ECO:0000313" key="7">
    <source>
        <dbReference type="Proteomes" id="UP000621859"/>
    </source>
</evidence>
<dbReference type="CDD" id="cd08422">
    <property type="entry name" value="PBP2_CrgA_like"/>
    <property type="match status" value="1"/>
</dbReference>
<dbReference type="EMBL" id="BMLY01000001">
    <property type="protein sequence ID" value="GGP24840.1"/>
    <property type="molecule type" value="Genomic_DNA"/>
</dbReference>
<evidence type="ECO:0000259" key="5">
    <source>
        <dbReference type="PROSITE" id="PS50931"/>
    </source>
</evidence>
<keyword evidence="2" id="KW-0805">Transcription regulation</keyword>
<dbReference type="PANTHER" id="PTHR30537">
    <property type="entry name" value="HTH-TYPE TRANSCRIPTIONAL REGULATOR"/>
    <property type="match status" value="1"/>
</dbReference>
<dbReference type="PRINTS" id="PR00039">
    <property type="entry name" value="HTHLYSR"/>
</dbReference>
<organism evidence="6 7">
    <name type="scientific">Silvimonas amylolytica</name>
    <dbReference type="NCBI Taxonomy" id="449663"/>
    <lineage>
        <taxon>Bacteria</taxon>
        <taxon>Pseudomonadati</taxon>
        <taxon>Pseudomonadota</taxon>
        <taxon>Betaproteobacteria</taxon>
        <taxon>Neisseriales</taxon>
        <taxon>Chitinibacteraceae</taxon>
        <taxon>Silvimonas</taxon>
    </lineage>
</organism>
<dbReference type="InterPro" id="IPR000847">
    <property type="entry name" value="LysR_HTH_N"/>
</dbReference>
<dbReference type="Proteomes" id="UP000621859">
    <property type="component" value="Unassembled WGS sequence"/>
</dbReference>
<name>A0ABQ2PHY5_9NEIS</name>
<evidence type="ECO:0000256" key="1">
    <source>
        <dbReference type="ARBA" id="ARBA00009437"/>
    </source>
</evidence>
<keyword evidence="3" id="KW-0238">DNA-binding</keyword>
<dbReference type="Pfam" id="PF03466">
    <property type="entry name" value="LysR_substrate"/>
    <property type="match status" value="1"/>
</dbReference>
<keyword evidence="4" id="KW-0804">Transcription</keyword>
<evidence type="ECO:0000256" key="3">
    <source>
        <dbReference type="ARBA" id="ARBA00023125"/>
    </source>
</evidence>
<accession>A0ABQ2PHY5</accession>
<evidence type="ECO:0000256" key="2">
    <source>
        <dbReference type="ARBA" id="ARBA00023015"/>
    </source>
</evidence>
<dbReference type="SUPFAM" id="SSF46785">
    <property type="entry name" value="Winged helix' DNA-binding domain"/>
    <property type="match status" value="1"/>
</dbReference>
<dbReference type="Pfam" id="PF00126">
    <property type="entry name" value="HTH_1"/>
    <property type="match status" value="1"/>
</dbReference>
<dbReference type="InterPro" id="IPR005119">
    <property type="entry name" value="LysR_subst-bd"/>
</dbReference>
<dbReference type="PROSITE" id="PS50931">
    <property type="entry name" value="HTH_LYSR"/>
    <property type="match status" value="1"/>
</dbReference>
<gene>
    <name evidence="6" type="ORF">GCM10010971_06590</name>
</gene>
<dbReference type="RefSeq" id="WP_188688754.1">
    <property type="nucleotide sequence ID" value="NZ_BMLY01000001.1"/>
</dbReference>
<sequence>MDKLAAMNTFVRVAEAGSFSAVASEAGMTQSAVSKQVAALERDLGARLFSRTTRSLSLTEEGLRYFEQVRRLVLEIEGAEQTLRQGTGQIQGLIRIAAPVGFGRLKLMPLVQTFMAKNPGVKVDLQLHDGFIDLVEQGIDVSIRIGELADSGLVARRIGTSHRLLVAHREYIRQLPQGLAMPTRPADLGEHNCLIYTGLATRNLWRFTAAAGATVPQGTNQSVTVQGSLQTNSSEVMRFAILSGMGIGYVPDWLISAELQSGEVVRLMTDWHPPTSPIHLVSPPERRHAARVRAFGDFVAESLQS</sequence>
<comment type="caution">
    <text evidence="6">The sequence shown here is derived from an EMBL/GenBank/DDBJ whole genome shotgun (WGS) entry which is preliminary data.</text>
</comment>
<evidence type="ECO:0000256" key="4">
    <source>
        <dbReference type="ARBA" id="ARBA00023163"/>
    </source>
</evidence>
<dbReference type="InterPro" id="IPR058163">
    <property type="entry name" value="LysR-type_TF_proteobact-type"/>
</dbReference>
<evidence type="ECO:0000313" key="6">
    <source>
        <dbReference type="EMBL" id="GGP24840.1"/>
    </source>
</evidence>
<comment type="similarity">
    <text evidence="1">Belongs to the LysR transcriptional regulatory family.</text>
</comment>
<dbReference type="SUPFAM" id="SSF53850">
    <property type="entry name" value="Periplasmic binding protein-like II"/>
    <property type="match status" value="1"/>
</dbReference>
<dbReference type="InterPro" id="IPR036388">
    <property type="entry name" value="WH-like_DNA-bd_sf"/>
</dbReference>
<reference evidence="7" key="1">
    <citation type="journal article" date="2019" name="Int. J. Syst. Evol. Microbiol.">
        <title>The Global Catalogue of Microorganisms (GCM) 10K type strain sequencing project: providing services to taxonomists for standard genome sequencing and annotation.</title>
        <authorList>
            <consortium name="The Broad Institute Genomics Platform"/>
            <consortium name="The Broad Institute Genome Sequencing Center for Infectious Disease"/>
            <person name="Wu L."/>
            <person name="Ma J."/>
        </authorList>
    </citation>
    <scope>NUCLEOTIDE SEQUENCE [LARGE SCALE GENOMIC DNA]</scope>
    <source>
        <strain evidence="7">CGMCC 1.8860</strain>
    </source>
</reference>
<proteinExistence type="inferred from homology"/>
<dbReference type="Gene3D" id="1.10.10.10">
    <property type="entry name" value="Winged helix-like DNA-binding domain superfamily/Winged helix DNA-binding domain"/>
    <property type="match status" value="1"/>
</dbReference>
<dbReference type="Gene3D" id="3.40.190.290">
    <property type="match status" value="1"/>
</dbReference>
<dbReference type="PANTHER" id="PTHR30537:SF80">
    <property type="entry name" value="TRANSCRIPTIONAL REGULATOR"/>
    <property type="match status" value="1"/>
</dbReference>
<protein>
    <submittedName>
        <fullName evidence="6">LysR family transcriptional regulator</fullName>
    </submittedName>
</protein>
<feature type="domain" description="HTH lysR-type" evidence="5">
    <location>
        <begin position="1"/>
        <end position="59"/>
    </location>
</feature>